<evidence type="ECO:0000313" key="5">
    <source>
        <dbReference type="Proteomes" id="UP000800092"/>
    </source>
</evidence>
<evidence type="ECO:0000313" key="4">
    <source>
        <dbReference type="EMBL" id="KAF2234077.1"/>
    </source>
</evidence>
<feature type="domain" description="Xylanolytic transcriptional activator regulatory" evidence="3">
    <location>
        <begin position="368"/>
        <end position="460"/>
    </location>
</feature>
<evidence type="ECO:0000256" key="1">
    <source>
        <dbReference type="ARBA" id="ARBA00023242"/>
    </source>
</evidence>
<sequence length="841" mass="93062">MDHASNNRFIKTSDHPRNPPGSAVVTQTQLQAHFFSQSSASPLVAESTALPGSASRSRNISPHLEGPQEETSTMQRAAGSSEPSNERVKLTKTGRISKAKKGMRVHDCETCGKRYTRAEHLSLETQVGQSSRDSPRSQSSPEASAPIRYDNLSVPGATGSPSNVAVSTNSTYPSTVESRSAYVPSSRYQTRSDLPVVPVEGNWDYFSGGFGQSHWMASPPYSSSSGYASPNYGNITLPFAGQPHAQLLERQRSFSNTSLIEQYLPQQAATTKSQLSPAPSIIGPYWTEWHTEQPGREYNIYPASSTNESRSASISRTPTLASYPFQVPHVDWGNLANLAAFTYLQRDMSEGAELGFQQEDDMVITQYLNQYWELSHPQYPILHRPSFVLSSVPPILKAAILAIGSQFSLDWNEKQYSRKLHEQCLKVLAKRVSDGYESKRLHDMQAVFLVELYTQYMNRRTPPGLSTRFKDLYRTLYHDDTLFSSLPLEYIIGLQTQTDEISLPNEWMQHNELLKFMQKRRLLTLCYLLHSQKGSLFPQSLEQEQISGLNLPFLPSSECWDGSTTEDVAQWRQDCAEFSYVSEILNRTAAPSSHTIEPFDPVRSALLIAAAAKESDPRLLDPTRLAPNPSTQLLYLATLLAHCTPLRALLAIAGETWVMGEKLPSLAEYESLRASLRVWAAADEGEHGTITNNTTSLSQNSATALNTALRILRLELNRPPAEARPATLVEQWAVYLAALVLWARTYAFVHPLPLGQEQQQGEKGLGHGTPAMGSESAQIPVHATLAKVEAGKWEDVVKGRGVVGVLTWVRGKINGSSNGLVVEAVLVLGKLVERGSEEGWF</sequence>
<feature type="region of interest" description="Disordered" evidence="2">
    <location>
        <begin position="123"/>
        <end position="188"/>
    </location>
</feature>
<feature type="compositionally biased region" description="Polar residues" evidence="2">
    <location>
        <begin position="159"/>
        <end position="178"/>
    </location>
</feature>
<dbReference type="EMBL" id="ML991801">
    <property type="protein sequence ID" value="KAF2234077.1"/>
    <property type="molecule type" value="Genomic_DNA"/>
</dbReference>
<feature type="compositionally biased region" description="Basic and acidic residues" evidence="2">
    <location>
        <begin position="1"/>
        <end position="17"/>
    </location>
</feature>
<dbReference type="GO" id="GO:0006351">
    <property type="term" value="P:DNA-templated transcription"/>
    <property type="evidence" value="ECO:0007669"/>
    <property type="project" value="InterPro"/>
</dbReference>
<name>A0A6A6H805_VIRVR</name>
<dbReference type="GO" id="GO:0003677">
    <property type="term" value="F:DNA binding"/>
    <property type="evidence" value="ECO:0007669"/>
    <property type="project" value="InterPro"/>
</dbReference>
<feature type="compositionally biased region" description="Low complexity" evidence="2">
    <location>
        <begin position="129"/>
        <end position="141"/>
    </location>
</feature>
<keyword evidence="5" id="KW-1185">Reference proteome</keyword>
<evidence type="ECO:0000259" key="3">
    <source>
        <dbReference type="Pfam" id="PF04082"/>
    </source>
</evidence>
<dbReference type="GO" id="GO:0008270">
    <property type="term" value="F:zinc ion binding"/>
    <property type="evidence" value="ECO:0007669"/>
    <property type="project" value="InterPro"/>
</dbReference>
<dbReference type="Proteomes" id="UP000800092">
    <property type="component" value="Unassembled WGS sequence"/>
</dbReference>
<protein>
    <recommendedName>
        <fullName evidence="3">Xylanolytic transcriptional activator regulatory domain-containing protein</fullName>
    </recommendedName>
</protein>
<gene>
    <name evidence="4" type="ORF">EV356DRAFT_515742</name>
</gene>
<accession>A0A6A6H805</accession>
<proteinExistence type="predicted"/>
<organism evidence="4 5">
    <name type="scientific">Viridothelium virens</name>
    <name type="common">Speckled blister lichen</name>
    <name type="synonym">Trypethelium virens</name>
    <dbReference type="NCBI Taxonomy" id="1048519"/>
    <lineage>
        <taxon>Eukaryota</taxon>
        <taxon>Fungi</taxon>
        <taxon>Dikarya</taxon>
        <taxon>Ascomycota</taxon>
        <taxon>Pezizomycotina</taxon>
        <taxon>Dothideomycetes</taxon>
        <taxon>Dothideomycetes incertae sedis</taxon>
        <taxon>Trypetheliales</taxon>
        <taxon>Trypetheliaceae</taxon>
        <taxon>Viridothelium</taxon>
    </lineage>
</organism>
<feature type="compositionally biased region" description="Basic residues" evidence="2">
    <location>
        <begin position="90"/>
        <end position="103"/>
    </location>
</feature>
<dbReference type="CDD" id="cd12148">
    <property type="entry name" value="fungal_TF_MHR"/>
    <property type="match status" value="1"/>
</dbReference>
<feature type="region of interest" description="Disordered" evidence="2">
    <location>
        <begin position="1"/>
        <end position="23"/>
    </location>
</feature>
<dbReference type="OrthoDB" id="6077919at2759"/>
<dbReference type="Pfam" id="PF04082">
    <property type="entry name" value="Fungal_trans"/>
    <property type="match status" value="1"/>
</dbReference>
<dbReference type="AlphaFoldDB" id="A0A6A6H805"/>
<dbReference type="InterPro" id="IPR007219">
    <property type="entry name" value="XnlR_reg_dom"/>
</dbReference>
<evidence type="ECO:0000256" key="2">
    <source>
        <dbReference type="SAM" id="MobiDB-lite"/>
    </source>
</evidence>
<feature type="region of interest" description="Disordered" evidence="2">
    <location>
        <begin position="36"/>
        <end position="106"/>
    </location>
</feature>
<keyword evidence="1" id="KW-0539">Nucleus</keyword>
<reference evidence="4" key="1">
    <citation type="journal article" date="2020" name="Stud. Mycol.">
        <title>101 Dothideomycetes genomes: a test case for predicting lifestyles and emergence of pathogens.</title>
        <authorList>
            <person name="Haridas S."/>
            <person name="Albert R."/>
            <person name="Binder M."/>
            <person name="Bloem J."/>
            <person name="Labutti K."/>
            <person name="Salamov A."/>
            <person name="Andreopoulos B."/>
            <person name="Baker S."/>
            <person name="Barry K."/>
            <person name="Bills G."/>
            <person name="Bluhm B."/>
            <person name="Cannon C."/>
            <person name="Castanera R."/>
            <person name="Culley D."/>
            <person name="Daum C."/>
            <person name="Ezra D."/>
            <person name="Gonzalez J."/>
            <person name="Henrissat B."/>
            <person name="Kuo A."/>
            <person name="Liang C."/>
            <person name="Lipzen A."/>
            <person name="Lutzoni F."/>
            <person name="Magnuson J."/>
            <person name="Mondo S."/>
            <person name="Nolan M."/>
            <person name="Ohm R."/>
            <person name="Pangilinan J."/>
            <person name="Park H.-J."/>
            <person name="Ramirez L."/>
            <person name="Alfaro M."/>
            <person name="Sun H."/>
            <person name="Tritt A."/>
            <person name="Yoshinaga Y."/>
            <person name="Zwiers L.-H."/>
            <person name="Turgeon B."/>
            <person name="Goodwin S."/>
            <person name="Spatafora J."/>
            <person name="Crous P."/>
            <person name="Grigoriev I."/>
        </authorList>
    </citation>
    <scope>NUCLEOTIDE SEQUENCE</scope>
    <source>
        <strain evidence="4">Tuck. ex Michener</strain>
    </source>
</reference>